<organism evidence="1 2">
    <name type="scientific">Mycena indigotica</name>
    <dbReference type="NCBI Taxonomy" id="2126181"/>
    <lineage>
        <taxon>Eukaryota</taxon>
        <taxon>Fungi</taxon>
        <taxon>Dikarya</taxon>
        <taxon>Basidiomycota</taxon>
        <taxon>Agaricomycotina</taxon>
        <taxon>Agaricomycetes</taxon>
        <taxon>Agaricomycetidae</taxon>
        <taxon>Agaricales</taxon>
        <taxon>Marasmiineae</taxon>
        <taxon>Mycenaceae</taxon>
        <taxon>Mycena</taxon>
    </lineage>
</organism>
<dbReference type="InterPro" id="IPR023213">
    <property type="entry name" value="CAT-like_dom_sf"/>
</dbReference>
<accession>A0A8H6SPF3</accession>
<name>A0A8H6SPF3_9AGAR</name>
<evidence type="ECO:0000313" key="1">
    <source>
        <dbReference type="EMBL" id="KAF7301962.1"/>
    </source>
</evidence>
<protein>
    <submittedName>
        <fullName evidence="1">Uncharacterized protein</fullName>
    </submittedName>
</protein>
<keyword evidence="2" id="KW-1185">Reference proteome</keyword>
<dbReference type="RefSeq" id="XP_037219962.1">
    <property type="nucleotide sequence ID" value="XM_037364318.1"/>
</dbReference>
<dbReference type="AlphaFoldDB" id="A0A8H6SPF3"/>
<evidence type="ECO:0000313" key="2">
    <source>
        <dbReference type="Proteomes" id="UP000636479"/>
    </source>
</evidence>
<dbReference type="Proteomes" id="UP000636479">
    <property type="component" value="Unassembled WGS sequence"/>
</dbReference>
<comment type="caution">
    <text evidence="1">The sequence shown here is derived from an EMBL/GenBank/DDBJ whole genome shotgun (WGS) entry which is preliminary data.</text>
</comment>
<dbReference type="Gene3D" id="3.30.559.10">
    <property type="entry name" value="Chloramphenicol acetyltransferase-like domain"/>
    <property type="match status" value="2"/>
</dbReference>
<gene>
    <name evidence="1" type="ORF">MIND_00762300</name>
</gene>
<dbReference type="InterPro" id="IPR050317">
    <property type="entry name" value="Plant_Fungal_Acyltransferase"/>
</dbReference>
<sequence>MLSALFGWLWPPKTTPPPPGMHVVPCTGVDLVALDLVLTTAFIVDAKLDPRKLEETLLLLISRKFPRAGARLALRNGKYEYQIPLAFDAQTPAAVFTSETCPELYDASDRPSPAKLWSKANQPFACGYPDMVPFIRGPTCPKGADDCLKSGAPLLHVHVSVFEDLTFIGVTASHVLFDAMGTKTFLHAWTRAISGERIEDIPGMDWDAQPFATFSQPAPAGWVQRGFFDLGLISKASFIARMVLSLMRDPKDHGMYVCVPKPFLEAEKQKIMDELKEEGSKEWVSSSDVLVGWWLKTGYKHRQDLQTPFHLHLPVNVRKHGIFSTASGDIGGPFINNAVMGISIPPFTIGDLHTMSLRDIALRIRRAILAYNNDLEGIKNDVSWRCANPSMMVFPCPPGAEYSFQTNWRTAGFGQLDFSGALVAPKKQARVIWVTGHSTSGNPMPMRGSGVMLFENDDVVWMGQMRTVGDWEDIRRAGALKFID</sequence>
<dbReference type="GeneID" id="59346834"/>
<dbReference type="PANTHER" id="PTHR31642">
    <property type="entry name" value="TRICHOTHECENE 3-O-ACETYLTRANSFERASE"/>
    <property type="match status" value="1"/>
</dbReference>
<proteinExistence type="predicted"/>
<dbReference type="GO" id="GO:0016747">
    <property type="term" value="F:acyltransferase activity, transferring groups other than amino-acyl groups"/>
    <property type="evidence" value="ECO:0007669"/>
    <property type="project" value="TreeGrafter"/>
</dbReference>
<dbReference type="EMBL" id="JACAZF010000006">
    <property type="protein sequence ID" value="KAF7301962.1"/>
    <property type="molecule type" value="Genomic_DNA"/>
</dbReference>
<dbReference type="OrthoDB" id="21502at2759"/>
<dbReference type="PANTHER" id="PTHR31642:SF294">
    <property type="entry name" value="ACETYLTRANSFERASE MATC1"/>
    <property type="match status" value="1"/>
</dbReference>
<reference evidence="1" key="1">
    <citation type="submission" date="2020-05" db="EMBL/GenBank/DDBJ databases">
        <title>Mycena genomes resolve the evolution of fungal bioluminescence.</title>
        <authorList>
            <person name="Tsai I.J."/>
        </authorList>
    </citation>
    <scope>NUCLEOTIDE SEQUENCE</scope>
    <source>
        <strain evidence="1">171206Taipei</strain>
    </source>
</reference>